<evidence type="ECO:0000256" key="1">
    <source>
        <dbReference type="ARBA" id="ARBA00001424"/>
    </source>
</evidence>
<dbReference type="Pfam" id="PF00557">
    <property type="entry name" value="Peptidase_M24"/>
    <property type="match status" value="1"/>
</dbReference>
<evidence type="ECO:0000256" key="8">
    <source>
        <dbReference type="ARBA" id="ARBA00022723"/>
    </source>
</evidence>
<dbReference type="STRING" id="1314773.A0A3N2Q7N9"/>
<dbReference type="InterPro" id="IPR029149">
    <property type="entry name" value="Creatin/AminoP/Spt16_N"/>
</dbReference>
<evidence type="ECO:0000256" key="2">
    <source>
        <dbReference type="ARBA" id="ARBA00001936"/>
    </source>
</evidence>
<dbReference type="GO" id="GO:0070006">
    <property type="term" value="F:metalloaminopeptidase activity"/>
    <property type="evidence" value="ECO:0007669"/>
    <property type="project" value="InterPro"/>
</dbReference>
<keyword evidence="11" id="KW-0464">Manganese</keyword>
<dbReference type="SUPFAM" id="SSF55920">
    <property type="entry name" value="Creatinase/aminopeptidase"/>
    <property type="match status" value="1"/>
</dbReference>
<evidence type="ECO:0000313" key="15">
    <source>
        <dbReference type="EMBL" id="ROT42762.1"/>
    </source>
</evidence>
<keyword evidence="7" id="KW-0645">Protease</keyword>
<dbReference type="PANTHER" id="PTHR43226">
    <property type="entry name" value="XAA-PRO AMINOPEPTIDASE 3"/>
    <property type="match status" value="1"/>
</dbReference>
<dbReference type="Gene3D" id="3.40.350.10">
    <property type="entry name" value="Creatinase/prolidase N-terminal domain"/>
    <property type="match status" value="1"/>
</dbReference>
<dbReference type="EMBL" id="ML119051">
    <property type="protein sequence ID" value="ROT42762.1"/>
    <property type="molecule type" value="Genomic_DNA"/>
</dbReference>
<comment type="similarity">
    <text evidence="4">Belongs to the peptidase M24B family.</text>
</comment>
<dbReference type="GeneID" id="39575842"/>
<evidence type="ECO:0000256" key="13">
    <source>
        <dbReference type="ARBA" id="ARBA00032413"/>
    </source>
</evidence>
<dbReference type="GO" id="GO:0006508">
    <property type="term" value="P:proteolysis"/>
    <property type="evidence" value="ECO:0007669"/>
    <property type="project" value="UniProtKB-KW"/>
</dbReference>
<dbReference type="OrthoDB" id="10261878at2759"/>
<dbReference type="GO" id="GO:0030145">
    <property type="term" value="F:manganese ion binding"/>
    <property type="evidence" value="ECO:0007669"/>
    <property type="project" value="InterPro"/>
</dbReference>
<comment type="catalytic activity">
    <reaction evidence="1">
        <text>Release of any N-terminal amino acid, including proline, that is linked to proline, even from a dipeptide or tripeptide.</text>
        <dbReference type="EC" id="3.4.11.9"/>
    </reaction>
</comment>
<gene>
    <name evidence="15" type="ORF">SODALDRAFT_23033</name>
</gene>
<evidence type="ECO:0000256" key="5">
    <source>
        <dbReference type="ARBA" id="ARBA00012574"/>
    </source>
</evidence>
<evidence type="ECO:0000256" key="9">
    <source>
        <dbReference type="ARBA" id="ARBA00022801"/>
    </source>
</evidence>
<dbReference type="InterPro" id="IPR036005">
    <property type="entry name" value="Creatinase/aminopeptidase-like"/>
</dbReference>
<proteinExistence type="inferred from homology"/>
<dbReference type="RefSeq" id="XP_028470568.1">
    <property type="nucleotide sequence ID" value="XM_028607364.1"/>
</dbReference>
<protein>
    <recommendedName>
        <fullName evidence="5">Xaa-Pro aminopeptidase</fullName>
        <ecNumber evidence="5">3.4.11.9</ecNumber>
    </recommendedName>
    <alternativeName>
        <fullName evidence="12">Aminoacylproline aminopeptidase</fullName>
    </alternativeName>
    <alternativeName>
        <fullName evidence="13">Prolidase</fullName>
    </alternativeName>
</protein>
<evidence type="ECO:0000256" key="7">
    <source>
        <dbReference type="ARBA" id="ARBA00022670"/>
    </source>
</evidence>
<evidence type="ECO:0000256" key="3">
    <source>
        <dbReference type="ARBA" id="ARBA00002443"/>
    </source>
</evidence>
<evidence type="ECO:0000313" key="16">
    <source>
        <dbReference type="Proteomes" id="UP000272025"/>
    </source>
</evidence>
<dbReference type="InterPro" id="IPR000994">
    <property type="entry name" value="Pept_M24"/>
</dbReference>
<reference evidence="15 16" key="1">
    <citation type="journal article" date="2018" name="Mol. Ecol.">
        <title>The obligate alkalophilic soda-lake fungus Sodiomyces alkalinus has shifted to a protein diet.</title>
        <authorList>
            <person name="Grum-Grzhimaylo A.A."/>
            <person name="Falkoski D.L."/>
            <person name="van den Heuvel J."/>
            <person name="Valero-Jimenez C.A."/>
            <person name="Min B."/>
            <person name="Choi I.G."/>
            <person name="Lipzen A."/>
            <person name="Daum C.G."/>
            <person name="Aanen D.K."/>
            <person name="Tsang A."/>
            <person name="Henrissat B."/>
            <person name="Bilanenko E.N."/>
            <person name="de Vries R.P."/>
            <person name="van Kan J.A.L."/>
            <person name="Grigoriev I.V."/>
            <person name="Debets A.J.M."/>
        </authorList>
    </citation>
    <scope>NUCLEOTIDE SEQUENCE [LARGE SCALE GENOMIC DNA]</scope>
    <source>
        <strain evidence="15 16">F11</strain>
    </source>
</reference>
<comment type="function">
    <text evidence="3">Catalyzes the removal of a penultimate prolyl residue from the N-termini of peptides.</text>
</comment>
<keyword evidence="8" id="KW-0479">Metal-binding</keyword>
<dbReference type="InterPro" id="IPR052433">
    <property type="entry name" value="X-Pro_dipept-like"/>
</dbReference>
<dbReference type="SUPFAM" id="SSF53092">
    <property type="entry name" value="Creatinase/prolidase N-terminal domain"/>
    <property type="match status" value="1"/>
</dbReference>
<evidence type="ECO:0000256" key="4">
    <source>
        <dbReference type="ARBA" id="ARBA00008766"/>
    </source>
</evidence>
<keyword evidence="16" id="KW-1185">Reference proteome</keyword>
<keyword evidence="9" id="KW-0378">Hydrolase</keyword>
<dbReference type="Gene3D" id="3.90.230.10">
    <property type="entry name" value="Creatinase/methionine aminopeptidase superfamily"/>
    <property type="match status" value="1"/>
</dbReference>
<sequence>MMHTELTHGEAKLHARKVAAELKTGNGLVFLPGEPTRTWEYSDQALPFRQRRYFYYLSGADLADCAVTYDLATDHLTLWIPYVEPRQVLWNGRTPSLDECLEKSAVDSVRYTRELSAFLHAYIHQQDDPIIFLLDRTQAPVELDSDFLARSLVKLDVASLKPAMDEARVIKTDYEIDLIRKANEISSAAHRAVRDRLADFTNEREVEALFHSECALRRAKRQAYPVIAGSGDNAATLHYEANDQPLADKQFLVLDAGCEYACYASDVTRTLPLTDALSSESRTIYRLVQRMQQACIDAVRPGVLFYSLHLRAAHLALTVLHRIGILKGHPDKIWLAGTVAAFFPHGLGHHIGLETHDVSGRDRLLLSRFELESLGLDRGNNNASRSAKAKRQFVSPETLVAMHSGQYGIAWKPDETEETSTAAAPPPPYSGRQKLGPGMVVTVEPGIYFCREYIEGYFLRSDRHKHYIDVEQLERYYHVGGVRIEDDILVTETGYENLTSAPKVI</sequence>
<dbReference type="SMART" id="SM01011">
    <property type="entry name" value="AMP_N"/>
    <property type="match status" value="1"/>
</dbReference>
<dbReference type="AlphaFoldDB" id="A0A3N2Q7N9"/>
<evidence type="ECO:0000256" key="10">
    <source>
        <dbReference type="ARBA" id="ARBA00023049"/>
    </source>
</evidence>
<comment type="cofactor">
    <cofactor evidence="2">
        <name>Mn(2+)</name>
        <dbReference type="ChEBI" id="CHEBI:29035"/>
    </cofactor>
</comment>
<organism evidence="15 16">
    <name type="scientific">Sodiomyces alkalinus (strain CBS 110278 / VKM F-3762 / F11)</name>
    <name type="common">Alkaliphilic filamentous fungus</name>
    <dbReference type="NCBI Taxonomy" id="1314773"/>
    <lineage>
        <taxon>Eukaryota</taxon>
        <taxon>Fungi</taxon>
        <taxon>Dikarya</taxon>
        <taxon>Ascomycota</taxon>
        <taxon>Pezizomycotina</taxon>
        <taxon>Sordariomycetes</taxon>
        <taxon>Hypocreomycetidae</taxon>
        <taxon>Glomerellales</taxon>
        <taxon>Plectosphaerellaceae</taxon>
        <taxon>Sodiomyces</taxon>
    </lineage>
</organism>
<feature type="domain" description="Aminopeptidase P N-terminal" evidence="14">
    <location>
        <begin position="9"/>
        <end position="140"/>
    </location>
</feature>
<dbReference type="EC" id="3.4.11.9" evidence="5"/>
<dbReference type="InterPro" id="IPR007865">
    <property type="entry name" value="Aminopep_P_N"/>
</dbReference>
<evidence type="ECO:0000259" key="14">
    <source>
        <dbReference type="SMART" id="SM01011"/>
    </source>
</evidence>
<evidence type="ECO:0000256" key="6">
    <source>
        <dbReference type="ARBA" id="ARBA00022438"/>
    </source>
</evidence>
<keyword evidence="6 15" id="KW-0031">Aminopeptidase</keyword>
<dbReference type="CDD" id="cd01087">
    <property type="entry name" value="Prolidase"/>
    <property type="match status" value="1"/>
</dbReference>
<evidence type="ECO:0000256" key="11">
    <source>
        <dbReference type="ARBA" id="ARBA00023211"/>
    </source>
</evidence>
<evidence type="ECO:0000256" key="12">
    <source>
        <dbReference type="ARBA" id="ARBA00030849"/>
    </source>
</evidence>
<dbReference type="Proteomes" id="UP000272025">
    <property type="component" value="Unassembled WGS sequence"/>
</dbReference>
<name>A0A3N2Q7N9_SODAK</name>
<keyword evidence="10" id="KW-0482">Metalloprotease</keyword>
<accession>A0A3N2Q7N9</accession>
<dbReference type="PANTHER" id="PTHR43226:SF3">
    <property type="entry name" value="XAA-PRO AMINOPEPTIDASE AN0832-RELATED"/>
    <property type="match status" value="1"/>
</dbReference>
<dbReference type="Pfam" id="PF05195">
    <property type="entry name" value="AMP_N"/>
    <property type="match status" value="1"/>
</dbReference>